<dbReference type="CDD" id="cd00683">
    <property type="entry name" value="Trans_IPPS_HH"/>
    <property type="match status" value="1"/>
</dbReference>
<dbReference type="InterPro" id="IPR044843">
    <property type="entry name" value="Trans_IPPS_bact-type"/>
</dbReference>
<dbReference type="AlphaFoldDB" id="A0A151AF96"/>
<keyword evidence="3" id="KW-0125">Carotenoid biosynthesis</keyword>
<evidence type="ECO:0000256" key="1">
    <source>
        <dbReference type="ARBA" id="ARBA00004684"/>
    </source>
</evidence>
<comment type="caution">
    <text evidence="4">The sequence shown here is derived from an EMBL/GenBank/DDBJ whole genome shotgun (WGS) entry which is preliminary data.</text>
</comment>
<dbReference type="InterPro" id="IPR002060">
    <property type="entry name" value="Squ/phyt_synthse"/>
</dbReference>
<evidence type="ECO:0000313" key="4">
    <source>
        <dbReference type="EMBL" id="KYH26329.1"/>
    </source>
</evidence>
<dbReference type="SUPFAM" id="SSF48576">
    <property type="entry name" value="Terpenoid synthases"/>
    <property type="match status" value="1"/>
</dbReference>
<sequence>MPEMVERDHIEQSKAIHRRTGRTFYYATRLLPGRVREATYVLYAFFRVADEVVDDADGVPPGEQRQRLESLREQALGRADPDGPVLEAFQSIKERHDIADEDIEVFIDAMLTDIEKRRYGTYAELESYMNGSAAAVGRMMTAVMDPEDPEAALSHATALGEAFQLTNFVRDVREDVIERDRIYLPQSTLEAEGVSDERIERFEMDENVAHAVKTELTRAESLYREGVAGIKYLPRDCQLPVLLAAVLYAEHHRLIRNCEYDVLNNEPELGTARKLWLVVRVRWHWQWTTDPEAVFDRVSAVPDRTDRRTERHGERLPTR</sequence>
<proteinExistence type="predicted"/>
<dbReference type="InterPro" id="IPR033904">
    <property type="entry name" value="Trans_IPPS_HH"/>
</dbReference>
<name>A0A151AF96_9EURY</name>
<dbReference type="Pfam" id="PF00494">
    <property type="entry name" value="SQS_PSY"/>
    <property type="match status" value="1"/>
</dbReference>
<dbReference type="GO" id="GO:0051996">
    <property type="term" value="F:squalene synthase [NAD(P)H] activity"/>
    <property type="evidence" value="ECO:0007669"/>
    <property type="project" value="InterPro"/>
</dbReference>
<dbReference type="Proteomes" id="UP000075321">
    <property type="component" value="Unassembled WGS sequence"/>
</dbReference>
<dbReference type="PATRIC" id="fig|1008153.3.peg.1439"/>
<comment type="pathway">
    <text evidence="1">Carotenoid biosynthesis; phytoene biosynthesis.</text>
</comment>
<dbReference type="Gene3D" id="1.10.600.10">
    <property type="entry name" value="Farnesyl Diphosphate Synthase"/>
    <property type="match status" value="1"/>
</dbReference>
<dbReference type="SFLD" id="SFLDS00005">
    <property type="entry name" value="Isoprenoid_Synthase_Type_I"/>
    <property type="match status" value="1"/>
</dbReference>
<protein>
    <submittedName>
        <fullName evidence="4">Squalene/phytoene synthase</fullName>
    </submittedName>
</protein>
<accession>A0A151AF96</accession>
<dbReference type="SFLD" id="SFLDG01212">
    <property type="entry name" value="Phytoene_synthase_like"/>
    <property type="match status" value="1"/>
</dbReference>
<dbReference type="GO" id="GO:0004311">
    <property type="term" value="F:geranylgeranyl diphosphate synthase activity"/>
    <property type="evidence" value="ECO:0007669"/>
    <property type="project" value="InterPro"/>
</dbReference>
<dbReference type="InterPro" id="IPR008949">
    <property type="entry name" value="Isoprenoid_synthase_dom_sf"/>
</dbReference>
<dbReference type="SFLD" id="SFLDG01018">
    <property type="entry name" value="Squalene/Phytoene_Synthase_Lik"/>
    <property type="match status" value="1"/>
</dbReference>
<dbReference type="PROSITE" id="PS01045">
    <property type="entry name" value="SQUALEN_PHYTOEN_SYN_2"/>
    <property type="match status" value="1"/>
</dbReference>
<keyword evidence="5" id="KW-1185">Reference proteome</keyword>
<gene>
    <name evidence="4" type="ORF">HAPAU_14260</name>
</gene>
<reference evidence="4 5" key="1">
    <citation type="submission" date="2016-02" db="EMBL/GenBank/DDBJ databases">
        <title>Genome sequence of Halalkalicoccus paucihalophilus DSM 24557.</title>
        <authorList>
            <person name="Poehlein A."/>
            <person name="Daniel R."/>
        </authorList>
    </citation>
    <scope>NUCLEOTIDE SEQUENCE [LARGE SCALE GENOMIC DNA]</scope>
    <source>
        <strain evidence="4 5">DSM 24557</strain>
    </source>
</reference>
<evidence type="ECO:0000313" key="5">
    <source>
        <dbReference type="Proteomes" id="UP000075321"/>
    </source>
</evidence>
<dbReference type="EMBL" id="LTAZ01000004">
    <property type="protein sequence ID" value="KYH26329.1"/>
    <property type="molecule type" value="Genomic_DNA"/>
</dbReference>
<keyword evidence="2" id="KW-0808">Transferase</keyword>
<dbReference type="InterPro" id="IPR019845">
    <property type="entry name" value="Squalene/phytoene_synthase_CS"/>
</dbReference>
<evidence type="ECO:0000256" key="2">
    <source>
        <dbReference type="ARBA" id="ARBA00022679"/>
    </source>
</evidence>
<evidence type="ECO:0000256" key="3">
    <source>
        <dbReference type="ARBA" id="ARBA00022746"/>
    </source>
</evidence>
<dbReference type="FunFam" id="1.10.600.10:FF:000020">
    <property type="entry name" value="Phytoene synthase"/>
    <property type="match status" value="1"/>
</dbReference>
<dbReference type="GO" id="GO:0016117">
    <property type="term" value="P:carotenoid biosynthetic process"/>
    <property type="evidence" value="ECO:0007669"/>
    <property type="project" value="UniProtKB-KW"/>
</dbReference>
<dbReference type="PROSITE" id="PS01044">
    <property type="entry name" value="SQUALEN_PHYTOEN_SYN_1"/>
    <property type="match status" value="1"/>
</dbReference>
<organism evidence="4 5">
    <name type="scientific">Halalkalicoccus paucihalophilus</name>
    <dbReference type="NCBI Taxonomy" id="1008153"/>
    <lineage>
        <taxon>Archaea</taxon>
        <taxon>Methanobacteriati</taxon>
        <taxon>Methanobacteriota</taxon>
        <taxon>Stenosarchaea group</taxon>
        <taxon>Halobacteria</taxon>
        <taxon>Halobacteriales</taxon>
        <taxon>Halococcaceae</taxon>
        <taxon>Halalkalicoccus</taxon>
    </lineage>
</organism>
<dbReference type="PANTHER" id="PTHR31480">
    <property type="entry name" value="BIFUNCTIONAL LYCOPENE CYCLASE/PHYTOENE SYNTHASE"/>
    <property type="match status" value="1"/>
</dbReference>